<dbReference type="EMBL" id="KD004194">
    <property type="protein sequence ID" value="EMS68603.1"/>
    <property type="molecule type" value="Genomic_DNA"/>
</dbReference>
<name>M7ZZN2_TRIUA</name>
<dbReference type="AlphaFoldDB" id="M7ZZN2"/>
<evidence type="ECO:0000313" key="2">
    <source>
        <dbReference type="EMBL" id="EMS68603.1"/>
    </source>
</evidence>
<accession>M7ZZN2</accession>
<evidence type="ECO:0000256" key="1">
    <source>
        <dbReference type="SAM" id="MobiDB-lite"/>
    </source>
</evidence>
<sequence length="111" mass="12877">MVSSYEAGKDEEARIDGDDWRQRLKKAVDPEAWRRPHSSWTLQTWSTTGKRTSEFLGRGELGVREDDENHGGSYSVAHGRDEGEQRKRILLWHDTQGVTNLLHYKKSRPEI</sequence>
<proteinExistence type="predicted"/>
<organism evidence="2">
    <name type="scientific">Triticum urartu</name>
    <name type="common">Red wild einkorn</name>
    <name type="synonym">Crithodium urartu</name>
    <dbReference type="NCBI Taxonomy" id="4572"/>
    <lineage>
        <taxon>Eukaryota</taxon>
        <taxon>Viridiplantae</taxon>
        <taxon>Streptophyta</taxon>
        <taxon>Embryophyta</taxon>
        <taxon>Tracheophyta</taxon>
        <taxon>Spermatophyta</taxon>
        <taxon>Magnoliopsida</taxon>
        <taxon>Liliopsida</taxon>
        <taxon>Poales</taxon>
        <taxon>Poaceae</taxon>
        <taxon>BOP clade</taxon>
        <taxon>Pooideae</taxon>
        <taxon>Triticodae</taxon>
        <taxon>Triticeae</taxon>
        <taxon>Triticinae</taxon>
        <taxon>Triticum</taxon>
    </lineage>
</organism>
<protein>
    <submittedName>
        <fullName evidence="2">Uncharacterized protein</fullName>
    </submittedName>
</protein>
<feature type="region of interest" description="Disordered" evidence="1">
    <location>
        <begin position="56"/>
        <end position="80"/>
    </location>
</feature>
<gene>
    <name evidence="2" type="ORF">TRIUR3_33538</name>
</gene>
<feature type="compositionally biased region" description="Basic and acidic residues" evidence="1">
    <location>
        <begin position="61"/>
        <end position="70"/>
    </location>
</feature>
<reference evidence="2" key="1">
    <citation type="journal article" date="2013" name="Nature">
        <title>Draft genome of the wheat A-genome progenitor Triticum urartu.</title>
        <authorList>
            <person name="Ling H.Q."/>
            <person name="Zhao S."/>
            <person name="Liu D."/>
            <person name="Wang J."/>
            <person name="Sun H."/>
            <person name="Zhang C."/>
            <person name="Fan H."/>
            <person name="Li D."/>
            <person name="Dong L."/>
            <person name="Tao Y."/>
            <person name="Gao C."/>
            <person name="Wu H."/>
            <person name="Li Y."/>
            <person name="Cui Y."/>
            <person name="Guo X."/>
            <person name="Zheng S."/>
            <person name="Wang B."/>
            <person name="Yu K."/>
            <person name="Liang Q."/>
            <person name="Yang W."/>
            <person name="Lou X."/>
            <person name="Chen J."/>
            <person name="Feng M."/>
            <person name="Jian J."/>
            <person name="Zhang X."/>
            <person name="Luo G."/>
            <person name="Jiang Y."/>
            <person name="Liu J."/>
            <person name="Wang Z."/>
            <person name="Sha Y."/>
            <person name="Zhang B."/>
            <person name="Wu H."/>
            <person name="Tang D."/>
            <person name="Shen Q."/>
            <person name="Xue P."/>
            <person name="Zou S."/>
            <person name="Wang X."/>
            <person name="Liu X."/>
            <person name="Wang F."/>
            <person name="Yang Y."/>
            <person name="An X."/>
            <person name="Dong Z."/>
            <person name="Zhang K."/>
            <person name="Zhang X."/>
            <person name="Luo M.C."/>
            <person name="Dvorak J."/>
            <person name="Tong Y."/>
            <person name="Wang J."/>
            <person name="Yang H."/>
            <person name="Li Z."/>
            <person name="Wang D."/>
            <person name="Zhang A."/>
            <person name="Wang J."/>
        </authorList>
    </citation>
    <scope>NUCLEOTIDE SEQUENCE</scope>
</reference>